<dbReference type="AlphaFoldDB" id="Q8BFT4"/>
<evidence type="ECO:0000256" key="1">
    <source>
        <dbReference type="SAM" id="Phobius"/>
    </source>
</evidence>
<reference evidence="3" key="6">
    <citation type="journal article" date="2002" name="Nature">
        <title>Analysis of the mouse transcriptome based on functional annotation of 60,770 full-length cDNAs.</title>
        <authorList>
            <consortium name="The FANTOM Consortium and the RIKEN Genome Exploration Research Group Phase I and II Team"/>
        </authorList>
    </citation>
    <scope>NUCLEOTIDE SEQUENCE</scope>
    <source>
        <strain evidence="3">C57BL/6J</strain>
        <tissue evidence="3">Olfactory brain</tissue>
        <tissue evidence="4">Parthenogenote</tissue>
    </source>
</reference>
<dbReference type="EMBL" id="AK045193">
    <property type="protein sequence ID" value="BAC32257.1"/>
    <property type="molecule type" value="mRNA"/>
</dbReference>
<reference evidence="2" key="7">
    <citation type="submission" date="2003-09" db="EMBL/GenBank/DDBJ databases">
        <title>Mouse mRNA for hypothetical protein.</title>
        <authorList>
            <person name="Zhang J.W."/>
            <person name="Chen D."/>
        </authorList>
    </citation>
    <scope>NUCLEOTIDE SEQUENCE</scope>
    <source>
        <strain evidence="2">BALB/c</strain>
        <tissue evidence="2">Cerebral cortex</tissue>
    </source>
</reference>
<protein>
    <submittedName>
        <fullName evidence="2">Arzc-1</fullName>
    </submittedName>
</protein>
<keyword evidence="1" id="KW-0472">Membrane</keyword>
<reference evidence="3" key="4">
    <citation type="journal article" date="2001" name="Nature">
        <title>Functional annotation of a full-length mouse cDNA collection.</title>
        <authorList>
            <consortium name="The RIKEN Genome Exploration Research Group Phase II Team and the FANTOM Consortium"/>
        </authorList>
    </citation>
    <scope>NUCLEOTIDE SEQUENCE</scope>
    <source>
        <strain evidence="3">C57BL/6J</strain>
        <tissue evidence="3">Olfactory brain</tissue>
        <tissue evidence="4">Parthenogenote</tissue>
    </source>
</reference>
<proteinExistence type="evidence at transcript level"/>
<evidence type="ECO:0000313" key="5">
    <source>
        <dbReference type="MGI" id="MGI:104626"/>
    </source>
</evidence>
<reference evidence="3" key="5">
    <citation type="submission" date="2001-07" db="EMBL/GenBank/DDBJ databases">
        <authorList>
            <person name="Adachi J."/>
            <person name="Aizawa K."/>
            <person name="Akimura T."/>
            <person name="Arakawa T."/>
            <person name="Bono H."/>
            <person name="Carninci P."/>
            <person name="Fukuda S."/>
            <person name="Furuno M."/>
            <person name="Hanagaki T."/>
            <person name="Hara A."/>
            <person name="Hashizume W."/>
            <person name="Hayashida K."/>
            <person name="Hayatsu N."/>
            <person name="Hiramoto K."/>
            <person name="Hiraoka T."/>
            <person name="Hirozane T."/>
            <person name="Hori F."/>
            <person name="Imotani K."/>
            <person name="Ishii Y."/>
            <person name="Itoh M."/>
            <person name="Kagawa I."/>
            <person name="Kasukawa T."/>
            <person name="Katoh H."/>
            <person name="Kawai J."/>
            <person name="Kojima Y."/>
            <person name="Kondo S."/>
            <person name="Konno H."/>
            <person name="Kouda M."/>
            <person name="Koya S."/>
            <person name="Kurihara C."/>
            <person name="Matsuyama T."/>
            <person name="Miyazaki A."/>
            <person name="Murata M."/>
            <person name="Nakamura M."/>
            <person name="Nishi K."/>
            <person name="Nomura K."/>
            <person name="Numazaki R."/>
            <person name="Ohno M."/>
            <person name="Ohsato N."/>
            <person name="Okazaki Y."/>
            <person name="Saito R."/>
            <person name="Saitoh H."/>
            <person name="Sakai C."/>
            <person name="Sakai K."/>
            <person name="Sakazume N."/>
            <person name="Sano H."/>
            <person name="Sasaki D."/>
            <person name="Shibata K."/>
            <person name="Shinagawa A."/>
            <person name="Shiraki T."/>
            <person name="Sogabe Y."/>
            <person name="Tagami M."/>
            <person name="Tagawa A."/>
            <person name="Takahashi F."/>
            <person name="Takaku-Akahira S."/>
            <person name="Takeda Y."/>
            <person name="Tanaka T."/>
            <person name="Tomaru A."/>
            <person name="Toya T."/>
            <person name="Yasunishi A."/>
            <person name="Muramatsu M."/>
            <person name="Hayashizaki Y."/>
        </authorList>
    </citation>
    <scope>NUCLEOTIDE SEQUENCE</scope>
    <source>
        <strain evidence="3">C57BL/6J</strain>
        <tissue evidence="3">Olfactory brain</tissue>
        <tissue evidence="4">Parthenogenote</tissue>
    </source>
</reference>
<evidence type="ECO:0000313" key="2">
    <source>
        <dbReference type="EMBL" id="AAQ88431.1"/>
    </source>
</evidence>
<evidence type="ECO:0000313" key="4">
    <source>
        <dbReference type="EMBL" id="BAC32257.1"/>
    </source>
</evidence>
<accession>Q8BFT4</accession>
<feature type="transmembrane region" description="Helical" evidence="1">
    <location>
        <begin position="38"/>
        <end position="55"/>
    </location>
</feature>
<reference evidence="3" key="3">
    <citation type="journal article" date="2000" name="Genome Res.">
        <title>RIKEN integrated sequence analysis (RISA) system--384-format sequencing pipeline with 384 multicapillary sequencer.</title>
        <authorList>
            <person name="Shibata K."/>
            <person name="Itoh M."/>
            <person name="Aizawa K."/>
            <person name="Nagaoka S."/>
            <person name="Sasaki N."/>
            <person name="Carninci P."/>
            <person name="Konno H."/>
            <person name="Akiyama J."/>
            <person name="Nishi K."/>
            <person name="Kitsunai T."/>
            <person name="Tashiro H."/>
            <person name="Itoh M."/>
            <person name="Sumi N."/>
            <person name="Ishii Y."/>
            <person name="Nakamura S."/>
            <person name="Hazama M."/>
            <person name="Nishine T."/>
            <person name="Harada A."/>
            <person name="Yamamoto R."/>
            <person name="Matsumoto H."/>
            <person name="Sakaguchi S."/>
            <person name="Ikegami T."/>
            <person name="Kashiwagi K."/>
            <person name="Fujiwake S."/>
            <person name="Inoue K."/>
            <person name="Togawa Y."/>
            <person name="Izawa M."/>
            <person name="Ohara E."/>
            <person name="Watahiki M."/>
            <person name="Yoneda Y."/>
            <person name="Ishikawa T."/>
            <person name="Ozawa K."/>
            <person name="Tanaka T."/>
            <person name="Matsuura S."/>
            <person name="Kawai J."/>
            <person name="Okazaki Y."/>
            <person name="Muramatsu M."/>
            <person name="Inoue Y."/>
            <person name="Kira A."/>
            <person name="Hayashizaki Y."/>
        </authorList>
    </citation>
    <scope>NUCLEOTIDE SEQUENCE</scope>
    <source>
        <strain evidence="3">C57BL/6J</strain>
        <tissue evidence="3">Olfactory brain</tissue>
        <tissue evidence="4">Parthenogenote</tissue>
    </source>
</reference>
<reference evidence="3" key="2">
    <citation type="journal article" date="2000" name="Genome Res.">
        <title>Normalization and subtraction of cap-trapper-selected cDNAs to prepare full-length cDNA libraries for rapid discovery of new genes.</title>
        <authorList>
            <person name="Carninci P."/>
            <person name="Shibata Y."/>
            <person name="Hayatsu N."/>
            <person name="Sugahara Y."/>
            <person name="Shibata K."/>
            <person name="Itoh M."/>
            <person name="Konno H."/>
            <person name="Okazaki Y."/>
            <person name="Muramatsu M."/>
            <person name="Hayashizaki Y."/>
        </authorList>
    </citation>
    <scope>NUCLEOTIDE SEQUENCE</scope>
    <source>
        <strain evidence="3">C57BL/6J</strain>
        <tissue evidence="3">Olfactory brain</tissue>
        <tissue evidence="4">Parthenogenote</tissue>
    </source>
</reference>
<dbReference type="EMBL" id="AY380798">
    <property type="protein sequence ID" value="AAQ88431.1"/>
    <property type="molecule type" value="mRNA"/>
</dbReference>
<keyword evidence="1" id="KW-1133">Transmembrane helix</keyword>
<dbReference type="AGR" id="MGI:104626"/>
<organism evidence="3">
    <name type="scientific">Mus musculus</name>
    <name type="common">Mouse</name>
    <dbReference type="NCBI Taxonomy" id="10090"/>
    <lineage>
        <taxon>Eukaryota</taxon>
        <taxon>Metazoa</taxon>
        <taxon>Chordata</taxon>
        <taxon>Craniata</taxon>
        <taxon>Vertebrata</taxon>
        <taxon>Euteleostomi</taxon>
        <taxon>Mammalia</taxon>
        <taxon>Eutheria</taxon>
        <taxon>Euarchontoglires</taxon>
        <taxon>Glires</taxon>
        <taxon>Rodentia</taxon>
        <taxon>Myomorpha</taxon>
        <taxon>Muroidea</taxon>
        <taxon>Muridae</taxon>
        <taxon>Murinae</taxon>
        <taxon>Mus</taxon>
        <taxon>Mus</taxon>
    </lineage>
</organism>
<dbReference type="EMBL" id="AK032246">
    <property type="protein sequence ID" value="BAC27778.1"/>
    <property type="molecule type" value="mRNA"/>
</dbReference>
<gene>
    <name evidence="5" type="primary">Strbp</name>
</gene>
<name>Q8BFT4_MOUSE</name>
<reference evidence="3" key="9">
    <citation type="journal article" date="2005" name="Science">
        <title>Antisense Transcription in the Mammalian Transcriptome.</title>
        <authorList>
            <consortium name="RIKEN Genome Exploration Research Group and Genome Science Group (Genome Network Project Core Group) and the FANTOM Consortium"/>
        </authorList>
    </citation>
    <scope>NUCLEOTIDE SEQUENCE</scope>
    <source>
        <strain evidence="3">C57BL/6J</strain>
        <tissue evidence="3">Olfactory brain</tissue>
        <tissue evidence="4">Parthenogenote</tissue>
    </source>
</reference>
<evidence type="ECO:0000313" key="3">
    <source>
        <dbReference type="EMBL" id="BAC27778.1"/>
    </source>
</evidence>
<reference evidence="3" key="8">
    <citation type="journal article" date="2005" name="Science">
        <title>The Transcriptional Landscape of the Mammalian Genome.</title>
        <authorList>
            <consortium name="The FANTOM Consortium"/>
            <consortium name="Riken Genome Exploration Research Group and Genome Science Group (Genome Network Project Core Group)"/>
        </authorList>
    </citation>
    <scope>NUCLEOTIDE SEQUENCE</scope>
    <source>
        <strain evidence="3">C57BL/6J</strain>
        <tissue evidence="3">Olfactory brain</tissue>
        <tissue evidence="4">Parthenogenote</tissue>
    </source>
</reference>
<keyword evidence="1" id="KW-0812">Transmembrane</keyword>
<sequence>MLGHSISCTLFHAGTFGGTHVHSSAYDAFLLSDTLRALLFYFYLYLFIYLFGYNWEVSFYYKDKCVDGEVTAAQLSKGLVSTMEVLAHTCLQRLDHRRGWTG</sequence>
<dbReference type="MGI" id="MGI:104626">
    <property type="gene designation" value="Strbp"/>
</dbReference>
<reference evidence="3" key="1">
    <citation type="journal article" date="1999" name="Methods Enzymol.">
        <title>High-efficiency full-length cDNA cloning.</title>
        <authorList>
            <person name="Carninci P."/>
            <person name="Hayashizaki Y."/>
        </authorList>
    </citation>
    <scope>NUCLEOTIDE SEQUENCE</scope>
    <source>
        <strain evidence="3">C57BL/6J</strain>
        <tissue evidence="3">Olfactory brain</tissue>
        <tissue evidence="4">Parthenogenote</tissue>
    </source>
</reference>